<evidence type="ECO:0000259" key="5">
    <source>
        <dbReference type="Pfam" id="PF13458"/>
    </source>
</evidence>
<dbReference type="AlphaFoldDB" id="A0A1H8BP09"/>
<comment type="similarity">
    <text evidence="1">Belongs to the leucine-binding protein family.</text>
</comment>
<dbReference type="InterPro" id="IPR028082">
    <property type="entry name" value="Peripla_BP_I"/>
</dbReference>
<evidence type="ECO:0000256" key="1">
    <source>
        <dbReference type="ARBA" id="ARBA00010062"/>
    </source>
</evidence>
<gene>
    <name evidence="6" type="ORF">SAMN04488011_101671</name>
</gene>
<dbReference type="PANTHER" id="PTHR30483:SF6">
    <property type="entry name" value="PERIPLASMIC BINDING PROTEIN OF ABC TRANSPORTER FOR NATURAL AMINO ACIDS"/>
    <property type="match status" value="1"/>
</dbReference>
<keyword evidence="3" id="KW-0813">Transport</keyword>
<dbReference type="OrthoDB" id="7337537at2"/>
<reference evidence="7" key="1">
    <citation type="submission" date="2016-10" db="EMBL/GenBank/DDBJ databases">
        <authorList>
            <person name="Varghese N."/>
            <person name="Submissions S."/>
        </authorList>
    </citation>
    <scope>NUCLEOTIDE SEQUENCE [LARGE SCALE GENOMIC DNA]</scope>
    <source>
        <strain evidence="7">DSM 26893</strain>
    </source>
</reference>
<dbReference type="EMBL" id="FOCM01000001">
    <property type="protein sequence ID" value="SEM84502.1"/>
    <property type="molecule type" value="Genomic_DNA"/>
</dbReference>
<dbReference type="InterPro" id="IPR028081">
    <property type="entry name" value="Leu-bd"/>
</dbReference>
<evidence type="ECO:0000313" key="6">
    <source>
        <dbReference type="EMBL" id="SEM84502.1"/>
    </source>
</evidence>
<protein>
    <submittedName>
        <fullName evidence="6">Amino acid/amide ABC transporter substrate-binding protein, HAAT family</fullName>
    </submittedName>
</protein>
<dbReference type="SUPFAM" id="SSF53822">
    <property type="entry name" value="Periplasmic binding protein-like I"/>
    <property type="match status" value="1"/>
</dbReference>
<accession>A0A1H8BP09</accession>
<keyword evidence="3" id="KW-0029">Amino-acid transport</keyword>
<evidence type="ECO:0000256" key="3">
    <source>
        <dbReference type="ARBA" id="ARBA00022970"/>
    </source>
</evidence>
<dbReference type="Pfam" id="PF13458">
    <property type="entry name" value="Peripla_BP_6"/>
    <property type="match status" value="1"/>
</dbReference>
<evidence type="ECO:0000256" key="4">
    <source>
        <dbReference type="SAM" id="SignalP"/>
    </source>
</evidence>
<dbReference type="Gene3D" id="3.40.50.2300">
    <property type="match status" value="2"/>
</dbReference>
<dbReference type="RefSeq" id="WP_091844214.1">
    <property type="nucleotide sequence ID" value="NZ_FOCM01000001.1"/>
</dbReference>
<evidence type="ECO:0000256" key="2">
    <source>
        <dbReference type="ARBA" id="ARBA00022729"/>
    </source>
</evidence>
<dbReference type="Proteomes" id="UP000199372">
    <property type="component" value="Unassembled WGS sequence"/>
</dbReference>
<name>A0A1H8BP09_9RHOB</name>
<keyword evidence="7" id="KW-1185">Reference proteome</keyword>
<keyword evidence="2 4" id="KW-0732">Signal</keyword>
<dbReference type="GO" id="GO:0006865">
    <property type="term" value="P:amino acid transport"/>
    <property type="evidence" value="ECO:0007669"/>
    <property type="project" value="UniProtKB-KW"/>
</dbReference>
<sequence length="398" mass="40208">MKKFLMATAMGTMAATGAIAAEHEGPVKIGIILGFTGPIESITPGMSDAAQLAISEVNEAGGILDGRMLEAVTADSTCVDAAAATAAAERLVTSDGVAGIMGADCSGVTGAILANVAVPNGMVMISPSATSPGLSTAEDNGQFFRTAPSDARQGEVLANILSDRGVESVAVTYTNNDYGKGLSDSFIASFEEAGGSVTLNSAHEDGKGDYSAEVGALASAGGDVLVVLGYADQGGLGMIRSALDSGAFDTFMMGDGMYATALLDTIGDAMNGSFGAVPWSEGEGTEAFAANAEAAGFDPATSYTRESYDAAALLALAMQAAGSTDPNEYKDSILEVANAPGEQILPGEMEKAIQILSEGGDIDYVGATNVELIGPGEAAGTYLEYTVTDGAFEQQQIR</sequence>
<proteinExistence type="inferred from homology"/>
<dbReference type="CDD" id="cd06346">
    <property type="entry name" value="PBP1_ABC_ligand_binding-like"/>
    <property type="match status" value="1"/>
</dbReference>
<dbReference type="PANTHER" id="PTHR30483">
    <property type="entry name" value="LEUCINE-SPECIFIC-BINDING PROTEIN"/>
    <property type="match status" value="1"/>
</dbReference>
<evidence type="ECO:0000313" key="7">
    <source>
        <dbReference type="Proteomes" id="UP000199372"/>
    </source>
</evidence>
<dbReference type="InterPro" id="IPR051010">
    <property type="entry name" value="BCAA_transport"/>
</dbReference>
<feature type="domain" description="Leucine-binding protein" evidence="5">
    <location>
        <begin position="26"/>
        <end position="330"/>
    </location>
</feature>
<feature type="signal peptide" evidence="4">
    <location>
        <begin position="1"/>
        <end position="20"/>
    </location>
</feature>
<feature type="chain" id="PRO_5011766190" evidence="4">
    <location>
        <begin position="21"/>
        <end position="398"/>
    </location>
</feature>
<organism evidence="6 7">
    <name type="scientific">Palleronia pelagia</name>
    <dbReference type="NCBI Taxonomy" id="387096"/>
    <lineage>
        <taxon>Bacteria</taxon>
        <taxon>Pseudomonadati</taxon>
        <taxon>Pseudomonadota</taxon>
        <taxon>Alphaproteobacteria</taxon>
        <taxon>Rhodobacterales</taxon>
        <taxon>Roseobacteraceae</taxon>
        <taxon>Palleronia</taxon>
    </lineage>
</organism>